<comment type="caution">
    <text evidence="12">The sequence shown here is derived from an EMBL/GenBank/DDBJ whole genome shotgun (WGS) entry which is preliminary data.</text>
</comment>
<dbReference type="FunFam" id="3.90.79.10:FF:000035">
    <property type="entry name" value="Uridine diphosphate glucose pyrophosphatase"/>
    <property type="match status" value="1"/>
</dbReference>
<evidence type="ECO:0000313" key="13">
    <source>
        <dbReference type="Proteomes" id="UP000663879"/>
    </source>
</evidence>
<name>A0A813MHH9_9BILA</name>
<proteinExistence type="predicted"/>
<keyword evidence="4" id="KW-0963">Cytoplasm</keyword>
<comment type="subunit">
    <text evidence="3">Homodimer.</text>
</comment>
<evidence type="ECO:0000256" key="7">
    <source>
        <dbReference type="ARBA" id="ARBA00051086"/>
    </source>
</evidence>
<keyword evidence="13" id="KW-1185">Reference proteome</keyword>
<evidence type="ECO:0000256" key="1">
    <source>
        <dbReference type="ARBA" id="ARBA00001946"/>
    </source>
</evidence>
<dbReference type="Gene3D" id="3.90.79.10">
    <property type="entry name" value="Nucleoside Triphosphate Pyrophosphohydrolase"/>
    <property type="match status" value="1"/>
</dbReference>
<dbReference type="CDD" id="cd18887">
    <property type="entry name" value="NUDIX_UGPPase_Nudt14"/>
    <property type="match status" value="1"/>
</dbReference>
<evidence type="ECO:0000256" key="11">
    <source>
        <dbReference type="ARBA" id="ARBA00080475"/>
    </source>
</evidence>
<evidence type="ECO:0000256" key="10">
    <source>
        <dbReference type="ARBA" id="ARBA00071467"/>
    </source>
</evidence>
<sequence>MTDDKKNSVLSNHEIHSFEVTSLSSSKYINPYRLQFQHNSQRRVWDVRQFRPVVYVNQLLENHSEENLDPTNPIGNLDWNKIHPNEGFTFELCAGICDKNISLEETIKEEILEECGFEVNLENIHKVRAFRVGVGLLGCLHTIFYAEVDESMKVSSGGGNPNEAEFIELFEIHQDLVRDFLNDDSKPKPPGLLYGLMWFLYEREQFFKSKEK</sequence>
<dbReference type="GO" id="GO:0005737">
    <property type="term" value="C:cytoplasm"/>
    <property type="evidence" value="ECO:0007669"/>
    <property type="project" value="UniProtKB-SubCell"/>
</dbReference>
<comment type="subcellular location">
    <subcellularLocation>
        <location evidence="2">Cytoplasm</location>
    </subcellularLocation>
</comment>
<comment type="catalytic activity">
    <reaction evidence="7">
        <text>UDP-sugar + H2O = UMP + alpha-D-aldose 1-phosphate.</text>
        <dbReference type="EC" id="3.6.1.45"/>
    </reaction>
</comment>
<dbReference type="PANTHER" id="PTHR11839:SF15">
    <property type="entry name" value="URIDINE DIPHOSPHATE GLUCOSE PYROPHOSPHATASE NUDT14"/>
    <property type="match status" value="1"/>
</dbReference>
<comment type="function">
    <text evidence="8">Hydrolyzes UDP-glucose to glucose 1-phosphate and UMP and ADP-ribose to ribose 5-phosphate and AMP. The physiological substrate is probably UDP-glucose. Poor activity on other substrates such as ADP-glucose, CDP-glucose, GDP-glucose and GDP-mannose.</text>
</comment>
<dbReference type="SUPFAM" id="SSF55811">
    <property type="entry name" value="Nudix"/>
    <property type="match status" value="1"/>
</dbReference>
<dbReference type="AlphaFoldDB" id="A0A813MHH9"/>
<dbReference type="Proteomes" id="UP000663879">
    <property type="component" value="Unassembled WGS sequence"/>
</dbReference>
<comment type="cofactor">
    <cofactor evidence="1">
        <name>Mg(2+)</name>
        <dbReference type="ChEBI" id="CHEBI:18420"/>
    </cofactor>
</comment>
<gene>
    <name evidence="12" type="ORF">OXX778_LOCUS2433</name>
</gene>
<evidence type="ECO:0000313" key="12">
    <source>
        <dbReference type="EMBL" id="CAF0724693.1"/>
    </source>
</evidence>
<evidence type="ECO:0000256" key="8">
    <source>
        <dbReference type="ARBA" id="ARBA00054674"/>
    </source>
</evidence>
<dbReference type="EMBL" id="CAJNOC010000189">
    <property type="protein sequence ID" value="CAF0724693.1"/>
    <property type="molecule type" value="Genomic_DNA"/>
</dbReference>
<dbReference type="GO" id="GO:0006753">
    <property type="term" value="P:nucleoside phosphate metabolic process"/>
    <property type="evidence" value="ECO:0007669"/>
    <property type="project" value="TreeGrafter"/>
</dbReference>
<dbReference type="GO" id="GO:0008768">
    <property type="term" value="F:UDP-sugar diphosphatase activity"/>
    <property type="evidence" value="ECO:0007669"/>
    <property type="project" value="UniProtKB-EC"/>
</dbReference>
<dbReference type="GO" id="GO:0019693">
    <property type="term" value="P:ribose phosphate metabolic process"/>
    <property type="evidence" value="ECO:0007669"/>
    <property type="project" value="TreeGrafter"/>
</dbReference>
<dbReference type="InterPro" id="IPR015797">
    <property type="entry name" value="NUDIX_hydrolase-like_dom_sf"/>
</dbReference>
<dbReference type="OrthoDB" id="10249920at2759"/>
<evidence type="ECO:0000256" key="9">
    <source>
        <dbReference type="ARBA" id="ARBA00066480"/>
    </source>
</evidence>
<dbReference type="EC" id="3.6.1.45" evidence="9"/>
<keyword evidence="5" id="KW-0378">Hydrolase</keyword>
<evidence type="ECO:0000256" key="5">
    <source>
        <dbReference type="ARBA" id="ARBA00022801"/>
    </source>
</evidence>
<reference evidence="12" key="1">
    <citation type="submission" date="2021-02" db="EMBL/GenBank/DDBJ databases">
        <authorList>
            <person name="Nowell W R."/>
        </authorList>
    </citation>
    <scope>NUCLEOTIDE SEQUENCE</scope>
    <source>
        <strain evidence="12">Ploen Becks lab</strain>
    </source>
</reference>
<organism evidence="12 13">
    <name type="scientific">Brachionus calyciflorus</name>
    <dbReference type="NCBI Taxonomy" id="104777"/>
    <lineage>
        <taxon>Eukaryota</taxon>
        <taxon>Metazoa</taxon>
        <taxon>Spiralia</taxon>
        <taxon>Gnathifera</taxon>
        <taxon>Rotifera</taxon>
        <taxon>Eurotatoria</taxon>
        <taxon>Monogononta</taxon>
        <taxon>Pseudotrocha</taxon>
        <taxon>Ploima</taxon>
        <taxon>Brachionidae</taxon>
        <taxon>Brachionus</taxon>
    </lineage>
</organism>
<accession>A0A813MHH9</accession>
<dbReference type="PANTHER" id="PTHR11839">
    <property type="entry name" value="UDP/ADP-SUGAR PYROPHOSPHATASE"/>
    <property type="match status" value="1"/>
</dbReference>
<protein>
    <recommendedName>
        <fullName evidence="10">Uridine diphosphate glucose pyrophosphatase NUDT14</fullName>
        <ecNumber evidence="9">3.6.1.45</ecNumber>
    </recommendedName>
    <alternativeName>
        <fullName evidence="11">Nucleoside diphosphate-linked moiety X motif 14</fullName>
    </alternativeName>
</protein>
<evidence type="ECO:0000256" key="6">
    <source>
        <dbReference type="ARBA" id="ARBA00022842"/>
    </source>
</evidence>
<evidence type="ECO:0000256" key="3">
    <source>
        <dbReference type="ARBA" id="ARBA00011738"/>
    </source>
</evidence>
<evidence type="ECO:0000256" key="2">
    <source>
        <dbReference type="ARBA" id="ARBA00004496"/>
    </source>
</evidence>
<evidence type="ECO:0000256" key="4">
    <source>
        <dbReference type="ARBA" id="ARBA00022490"/>
    </source>
</evidence>
<keyword evidence="6" id="KW-0460">Magnesium</keyword>